<accession>M0D9H7</accession>
<name>M0D9H7_9EURY</name>
<sequence length="84" mass="9336">MFSQLTRSEVVGREGPAGSDRGEQRFRFARIQSIPNLGGICVGRGRSNGQIVPESVDRGIEVLVALLQSAFRFIPNGKNHERRR</sequence>
<organism evidence="2 3">
    <name type="scientific">Halorubrum distributum JCM 10247</name>
    <dbReference type="NCBI Taxonomy" id="1227486"/>
    <lineage>
        <taxon>Archaea</taxon>
        <taxon>Methanobacteriati</taxon>
        <taxon>Methanobacteriota</taxon>
        <taxon>Stenosarchaea group</taxon>
        <taxon>Halobacteria</taxon>
        <taxon>Halobacteriales</taxon>
        <taxon>Haloferacaceae</taxon>
        <taxon>Halorubrum</taxon>
        <taxon>Halorubrum distributum group</taxon>
    </lineage>
</organism>
<evidence type="ECO:0000256" key="1">
    <source>
        <dbReference type="SAM" id="MobiDB-lite"/>
    </source>
</evidence>
<gene>
    <name evidence="2" type="ORF">C473_08912</name>
</gene>
<dbReference type="Proteomes" id="UP000011572">
    <property type="component" value="Unassembled WGS sequence"/>
</dbReference>
<dbReference type="AlphaFoldDB" id="M0D9H7"/>
<protein>
    <submittedName>
        <fullName evidence="2">Uncharacterized protein</fullName>
    </submittedName>
</protein>
<feature type="region of interest" description="Disordered" evidence="1">
    <location>
        <begin position="1"/>
        <end position="24"/>
    </location>
</feature>
<evidence type="ECO:0000313" key="3">
    <source>
        <dbReference type="Proteomes" id="UP000011572"/>
    </source>
</evidence>
<evidence type="ECO:0000313" key="2">
    <source>
        <dbReference type="EMBL" id="ELZ32121.1"/>
    </source>
</evidence>
<proteinExistence type="predicted"/>
<reference evidence="2 3" key="1">
    <citation type="journal article" date="2014" name="PLoS Genet.">
        <title>Phylogenetically driven sequencing of extremely halophilic archaea reveals strategies for static and dynamic osmo-response.</title>
        <authorList>
            <person name="Becker E.A."/>
            <person name="Seitzer P.M."/>
            <person name="Tritt A."/>
            <person name="Larsen D."/>
            <person name="Krusor M."/>
            <person name="Yao A.I."/>
            <person name="Wu D."/>
            <person name="Madern D."/>
            <person name="Eisen J.A."/>
            <person name="Darling A.E."/>
            <person name="Facciotti M.T."/>
        </authorList>
    </citation>
    <scope>NUCLEOTIDE SEQUENCE [LARGE SCALE GENOMIC DNA]</scope>
    <source>
        <strain evidence="2 3">JCM 10247</strain>
    </source>
</reference>
<comment type="caution">
    <text evidence="2">The sequence shown here is derived from an EMBL/GenBank/DDBJ whole genome shotgun (WGS) entry which is preliminary data.</text>
</comment>
<dbReference type="EMBL" id="AOIW01000053">
    <property type="protein sequence ID" value="ELZ32121.1"/>
    <property type="molecule type" value="Genomic_DNA"/>
</dbReference>